<dbReference type="InterPro" id="IPR045058">
    <property type="entry name" value="GIMA/IAN/Toc"/>
</dbReference>
<comment type="caution">
    <text evidence="17">The sequence shown here is derived from an EMBL/GenBank/DDBJ whole genome shotgun (WGS) entry which is preliminary data.</text>
</comment>
<comment type="similarity">
    <text evidence="5">Belongs to the TRAFAC class TrmE-Era-EngA-EngB-Septin-like GTPase superfamily. AIG1/Toc34/Toc159-like paraseptin GTPase family. IAN subfamily.</text>
</comment>
<evidence type="ECO:0000256" key="3">
    <source>
        <dbReference type="ARBA" id="ARBA00004514"/>
    </source>
</evidence>
<dbReference type="GO" id="GO:0005794">
    <property type="term" value="C:Golgi apparatus"/>
    <property type="evidence" value="ECO:0007669"/>
    <property type="project" value="UniProtKB-SubCell"/>
</dbReference>
<dbReference type="FunFam" id="3.40.50.300:FF:000536">
    <property type="entry name" value="GTPase IMAP family member 8"/>
    <property type="match status" value="1"/>
</dbReference>
<proteinExistence type="inferred from homology"/>
<keyword evidence="12" id="KW-0342">GTP-binding</keyword>
<keyword evidence="9" id="KW-0256">Endoplasmic reticulum</keyword>
<feature type="domain" description="AIG1-type G" evidence="16">
    <location>
        <begin position="23"/>
        <end position="202"/>
    </location>
</feature>
<evidence type="ECO:0000256" key="4">
    <source>
        <dbReference type="ARBA" id="ARBA00004555"/>
    </source>
</evidence>
<dbReference type="Proteomes" id="UP000606274">
    <property type="component" value="Unassembled WGS sequence"/>
</dbReference>
<evidence type="ECO:0000256" key="6">
    <source>
        <dbReference type="ARBA" id="ARBA00022490"/>
    </source>
</evidence>
<keyword evidence="11" id="KW-0496">Mitochondrion</keyword>
<keyword evidence="10" id="KW-0333">Golgi apparatus</keyword>
<dbReference type="GO" id="GO:0005525">
    <property type="term" value="F:GTP binding"/>
    <property type="evidence" value="ECO:0007669"/>
    <property type="project" value="UniProtKB-KW"/>
</dbReference>
<evidence type="ECO:0000256" key="15">
    <source>
        <dbReference type="ARBA" id="ARBA00077278"/>
    </source>
</evidence>
<evidence type="ECO:0000256" key="5">
    <source>
        <dbReference type="ARBA" id="ARBA00008535"/>
    </source>
</evidence>
<dbReference type="InterPro" id="IPR027417">
    <property type="entry name" value="P-loop_NTPase"/>
</dbReference>
<dbReference type="InterPro" id="IPR006703">
    <property type="entry name" value="G_AIG1"/>
</dbReference>
<evidence type="ECO:0000256" key="1">
    <source>
        <dbReference type="ARBA" id="ARBA00004173"/>
    </source>
</evidence>
<accession>A0A8T0BS81</accession>
<dbReference type="PROSITE" id="PS51720">
    <property type="entry name" value="G_AIG1"/>
    <property type="match status" value="1"/>
</dbReference>
<evidence type="ECO:0000256" key="2">
    <source>
        <dbReference type="ARBA" id="ARBA00004240"/>
    </source>
</evidence>
<evidence type="ECO:0000256" key="11">
    <source>
        <dbReference type="ARBA" id="ARBA00023128"/>
    </source>
</evidence>
<dbReference type="CDD" id="cd01852">
    <property type="entry name" value="AIG1"/>
    <property type="match status" value="1"/>
</dbReference>
<evidence type="ECO:0000256" key="8">
    <source>
        <dbReference type="ARBA" id="ARBA00022741"/>
    </source>
</evidence>
<dbReference type="SUPFAM" id="SSF52540">
    <property type="entry name" value="P-loop containing nucleoside triphosphate hydrolases"/>
    <property type="match status" value="1"/>
</dbReference>
<dbReference type="GO" id="GO:0005829">
    <property type="term" value="C:cytosol"/>
    <property type="evidence" value="ECO:0007669"/>
    <property type="project" value="UniProtKB-SubCell"/>
</dbReference>
<evidence type="ECO:0000256" key="9">
    <source>
        <dbReference type="ARBA" id="ARBA00022824"/>
    </source>
</evidence>
<evidence type="ECO:0000313" key="18">
    <source>
        <dbReference type="Proteomes" id="UP000606274"/>
    </source>
</evidence>
<keyword evidence="18" id="KW-1185">Reference proteome</keyword>
<evidence type="ECO:0000256" key="14">
    <source>
        <dbReference type="ARBA" id="ARBA00073539"/>
    </source>
</evidence>
<gene>
    <name evidence="17" type="ORF">HF521_009034</name>
</gene>
<keyword evidence="7" id="KW-0677">Repeat</keyword>
<protein>
    <recommendedName>
        <fullName evidence="14">GTPase IMAP family member 8</fullName>
    </recommendedName>
    <alternativeName>
        <fullName evidence="15">Immune-associated nucleotide-binding protein 9</fullName>
    </alternativeName>
</protein>
<name>A0A8T0BS81_SILME</name>
<evidence type="ECO:0000313" key="17">
    <source>
        <dbReference type="EMBL" id="KAF7710162.1"/>
    </source>
</evidence>
<dbReference type="AlphaFoldDB" id="A0A8T0BS81"/>
<comment type="subcellular location">
    <subcellularLocation>
        <location evidence="3">Cytoplasm</location>
        <location evidence="3">Cytosol</location>
    </subcellularLocation>
    <subcellularLocation>
        <location evidence="2">Endoplasmic reticulum</location>
    </subcellularLocation>
    <subcellularLocation>
        <location evidence="4">Golgi apparatus</location>
    </subcellularLocation>
    <subcellularLocation>
        <location evidence="1">Mitochondrion</location>
    </subcellularLocation>
</comment>
<reference evidence="17" key="1">
    <citation type="submission" date="2020-08" db="EMBL/GenBank/DDBJ databases">
        <title>Chromosome-level assembly of Southern catfish (Silurus meridionalis) provides insights into visual adaptation to the nocturnal and benthic lifestyles.</title>
        <authorList>
            <person name="Zhang Y."/>
            <person name="Wang D."/>
            <person name="Peng Z."/>
        </authorList>
    </citation>
    <scope>NUCLEOTIDE SEQUENCE</scope>
    <source>
        <strain evidence="17">SWU-2019-XX</strain>
        <tissue evidence="17">Muscle</tissue>
    </source>
</reference>
<dbReference type="GO" id="GO:0005783">
    <property type="term" value="C:endoplasmic reticulum"/>
    <property type="evidence" value="ECO:0007669"/>
    <property type="project" value="UniProtKB-SubCell"/>
</dbReference>
<evidence type="ECO:0000256" key="10">
    <source>
        <dbReference type="ARBA" id="ARBA00023034"/>
    </source>
</evidence>
<dbReference type="EMBL" id="JABFDY010000002">
    <property type="protein sequence ID" value="KAF7710162.1"/>
    <property type="molecule type" value="Genomic_DNA"/>
</dbReference>
<comment type="function">
    <text evidence="13">Exerts an anti-apoptotic effect in the immune system and is involved in responses to infections.</text>
</comment>
<keyword evidence="6" id="KW-0963">Cytoplasm</keyword>
<evidence type="ECO:0000259" key="16">
    <source>
        <dbReference type="PROSITE" id="PS51720"/>
    </source>
</evidence>
<evidence type="ECO:0000256" key="12">
    <source>
        <dbReference type="ARBA" id="ARBA00023134"/>
    </source>
</evidence>
<sequence>MLRMVELIQLQTATTMAGLCSDKVPLRLVLLGKTGVGKSATGNTILGKKIFVSETRATSVTKECTSETCVINLQRVTLIDTPGLYDTTMSQAFITREIVRGTNLVAPGPHAFLLMLDVRRQTEEERNTVKIFQEIFGDDVCKHIIVVFTHGDDLEFDNKTIEDYIEEAGPELKNLISACKNRYHVFNNRSKDRMQITVYEED</sequence>
<dbReference type="PANTHER" id="PTHR10903:SF170">
    <property type="entry name" value="GTPASE IMAP FAMILY MEMBER 7"/>
    <property type="match status" value="1"/>
</dbReference>
<evidence type="ECO:0000256" key="13">
    <source>
        <dbReference type="ARBA" id="ARBA00056809"/>
    </source>
</evidence>
<organism evidence="17 18">
    <name type="scientific">Silurus meridionalis</name>
    <name type="common">Southern catfish</name>
    <name type="synonym">Silurus soldatovi meridionalis</name>
    <dbReference type="NCBI Taxonomy" id="175797"/>
    <lineage>
        <taxon>Eukaryota</taxon>
        <taxon>Metazoa</taxon>
        <taxon>Chordata</taxon>
        <taxon>Craniata</taxon>
        <taxon>Vertebrata</taxon>
        <taxon>Euteleostomi</taxon>
        <taxon>Actinopterygii</taxon>
        <taxon>Neopterygii</taxon>
        <taxon>Teleostei</taxon>
        <taxon>Ostariophysi</taxon>
        <taxon>Siluriformes</taxon>
        <taxon>Siluridae</taxon>
        <taxon>Silurus</taxon>
    </lineage>
</organism>
<dbReference type="GO" id="GO:0005739">
    <property type="term" value="C:mitochondrion"/>
    <property type="evidence" value="ECO:0007669"/>
    <property type="project" value="UniProtKB-SubCell"/>
</dbReference>
<evidence type="ECO:0000256" key="7">
    <source>
        <dbReference type="ARBA" id="ARBA00022737"/>
    </source>
</evidence>
<dbReference type="Pfam" id="PF04548">
    <property type="entry name" value="AIG1"/>
    <property type="match status" value="1"/>
</dbReference>
<dbReference type="Gene3D" id="3.40.50.300">
    <property type="entry name" value="P-loop containing nucleotide triphosphate hydrolases"/>
    <property type="match status" value="1"/>
</dbReference>
<dbReference type="PANTHER" id="PTHR10903">
    <property type="entry name" value="GTPASE, IMAP FAMILY MEMBER-RELATED"/>
    <property type="match status" value="1"/>
</dbReference>
<keyword evidence="8" id="KW-0547">Nucleotide-binding</keyword>